<evidence type="ECO:0008006" key="3">
    <source>
        <dbReference type="Google" id="ProtNLM"/>
    </source>
</evidence>
<dbReference type="PROSITE" id="PS51257">
    <property type="entry name" value="PROKAR_LIPOPROTEIN"/>
    <property type="match status" value="1"/>
</dbReference>
<reference evidence="1 2" key="1">
    <citation type="submission" date="2021-06" db="EMBL/GenBank/DDBJ databases">
        <title>Complete genome of Haloferula helveola possessing various polysaccharide degrading enzymes.</title>
        <authorList>
            <person name="Takami H."/>
            <person name="Huang C."/>
            <person name="Hamasaki K."/>
        </authorList>
    </citation>
    <scope>NUCLEOTIDE SEQUENCE [LARGE SCALE GENOMIC DNA]</scope>
    <source>
        <strain evidence="1 2">CN-1</strain>
    </source>
</reference>
<evidence type="ECO:0000313" key="1">
    <source>
        <dbReference type="EMBL" id="BCX49156.1"/>
    </source>
</evidence>
<protein>
    <recommendedName>
        <fullName evidence="3">DUF4833 domain-containing protein</fullName>
    </recommendedName>
</protein>
<keyword evidence="2" id="KW-1185">Reference proteome</keyword>
<dbReference type="EMBL" id="AP024702">
    <property type="protein sequence ID" value="BCX49156.1"/>
    <property type="molecule type" value="Genomic_DNA"/>
</dbReference>
<dbReference type="RefSeq" id="WP_338685631.1">
    <property type="nucleotide sequence ID" value="NZ_AP024702.1"/>
</dbReference>
<proteinExistence type="predicted"/>
<name>A0ABN6H686_9BACT</name>
<dbReference type="Proteomes" id="UP001374893">
    <property type="component" value="Chromosome"/>
</dbReference>
<sequence>MNAPIRPLLHWILGLACLVSPLHGDDFREWRDAVTGNTIVAKLIDKREGDEGLEAQLLVKDSRRASWVNVDKRLLPKEAAYIKEWVKPEERFKFIKFGYSTKARMDAAWFAVNTGNHGIRVSVEPTGKPSKEFVFPAKTKKTAYLPVGVFARNKSGVSLATVRVYNKESDLLLFVLRDLENKE</sequence>
<evidence type="ECO:0000313" key="2">
    <source>
        <dbReference type="Proteomes" id="UP001374893"/>
    </source>
</evidence>
<accession>A0ABN6H686</accession>
<organism evidence="1 2">
    <name type="scientific">Haloferula helveola</name>
    <dbReference type="NCBI Taxonomy" id="490095"/>
    <lineage>
        <taxon>Bacteria</taxon>
        <taxon>Pseudomonadati</taxon>
        <taxon>Verrucomicrobiota</taxon>
        <taxon>Verrucomicrobiia</taxon>
        <taxon>Verrucomicrobiales</taxon>
        <taxon>Verrucomicrobiaceae</taxon>
        <taxon>Haloferula</taxon>
    </lineage>
</organism>
<gene>
    <name evidence="1" type="ORF">HAHE_30640</name>
</gene>